<dbReference type="AlphaFoldDB" id="A0A1A6GTY7"/>
<dbReference type="PANTHER" id="PTHR35669:SF1">
    <property type="entry name" value="SPERMATOGENESIS-ASSOCIATED PROTEIN 9"/>
    <property type="match status" value="1"/>
</dbReference>
<keyword evidence="2" id="KW-0472">Membrane</keyword>
<evidence type="ECO:0000256" key="1">
    <source>
        <dbReference type="SAM" id="MobiDB-lite"/>
    </source>
</evidence>
<sequence length="126" mass="14217">VRKGSLFEIISFPAKTALTSIMYASYAALIYLAVCVNAVLAKIMNIFQEEESIRQNRESENFRKAFSEPVLPKPMFSQGEIKAKPYRSLPEKPDNLSHHPKPPANKPSNKIQVLHSVFDQSAELNE</sequence>
<name>A0A1A6GTY7_NEOLE</name>
<evidence type="ECO:0000256" key="2">
    <source>
        <dbReference type="SAM" id="Phobius"/>
    </source>
</evidence>
<dbReference type="OrthoDB" id="9442549at2759"/>
<dbReference type="EMBL" id="LZPO01067660">
    <property type="protein sequence ID" value="OBS69641.1"/>
    <property type="molecule type" value="Genomic_DNA"/>
</dbReference>
<gene>
    <name evidence="3" type="ORF">A6R68_01818</name>
</gene>
<feature type="region of interest" description="Disordered" evidence="1">
    <location>
        <begin position="73"/>
        <end position="110"/>
    </location>
</feature>
<evidence type="ECO:0000313" key="3">
    <source>
        <dbReference type="EMBL" id="OBS69641.1"/>
    </source>
</evidence>
<dbReference type="STRING" id="56216.A0A1A6GTY7"/>
<proteinExistence type="predicted"/>
<keyword evidence="2" id="KW-0812">Transmembrane</keyword>
<accession>A0A1A6GTY7</accession>
<reference evidence="3 4" key="1">
    <citation type="submission" date="2016-06" db="EMBL/GenBank/DDBJ databases">
        <title>The Draft Genome Sequence and Annotation of the Desert Woodrat Neotoma lepida.</title>
        <authorList>
            <person name="Campbell M."/>
            <person name="Oakeson K.F."/>
            <person name="Yandell M."/>
            <person name="Halpert J.R."/>
            <person name="Dearing D."/>
        </authorList>
    </citation>
    <scope>NUCLEOTIDE SEQUENCE [LARGE SCALE GENOMIC DNA]</scope>
    <source>
        <strain evidence="3">417</strain>
        <tissue evidence="3">Liver</tissue>
    </source>
</reference>
<dbReference type="Pfam" id="PF15824">
    <property type="entry name" value="SPATA9"/>
    <property type="match status" value="1"/>
</dbReference>
<dbReference type="PANTHER" id="PTHR35669">
    <property type="entry name" value="SPERMATOGENESIS-ASSOCIATED PROTEIN 9"/>
    <property type="match status" value="1"/>
</dbReference>
<comment type="caution">
    <text evidence="3">The sequence shown here is derived from an EMBL/GenBank/DDBJ whole genome shotgun (WGS) entry which is preliminary data.</text>
</comment>
<keyword evidence="2" id="KW-1133">Transmembrane helix</keyword>
<organism evidence="3 4">
    <name type="scientific">Neotoma lepida</name>
    <name type="common">Desert woodrat</name>
    <dbReference type="NCBI Taxonomy" id="56216"/>
    <lineage>
        <taxon>Eukaryota</taxon>
        <taxon>Metazoa</taxon>
        <taxon>Chordata</taxon>
        <taxon>Craniata</taxon>
        <taxon>Vertebrata</taxon>
        <taxon>Euteleostomi</taxon>
        <taxon>Mammalia</taxon>
        <taxon>Eutheria</taxon>
        <taxon>Euarchontoglires</taxon>
        <taxon>Glires</taxon>
        <taxon>Rodentia</taxon>
        <taxon>Myomorpha</taxon>
        <taxon>Muroidea</taxon>
        <taxon>Cricetidae</taxon>
        <taxon>Neotominae</taxon>
        <taxon>Neotoma</taxon>
    </lineage>
</organism>
<keyword evidence="4" id="KW-1185">Reference proteome</keyword>
<dbReference type="Proteomes" id="UP000092124">
    <property type="component" value="Unassembled WGS sequence"/>
</dbReference>
<dbReference type="InterPro" id="IPR031659">
    <property type="entry name" value="SPATA9"/>
</dbReference>
<evidence type="ECO:0000313" key="4">
    <source>
        <dbReference type="Proteomes" id="UP000092124"/>
    </source>
</evidence>
<feature type="transmembrane region" description="Helical" evidence="2">
    <location>
        <begin position="20"/>
        <end position="40"/>
    </location>
</feature>
<feature type="non-terminal residue" evidence="3">
    <location>
        <position position="1"/>
    </location>
</feature>
<protein>
    <submittedName>
        <fullName evidence="3">Uncharacterized protein</fullName>
    </submittedName>
</protein>